<keyword evidence="1" id="KW-0805">Transcription regulation</keyword>
<proteinExistence type="predicted"/>
<dbReference type="Gene3D" id="1.10.10.10">
    <property type="entry name" value="Winged helix-like DNA-binding domain superfamily/Winged helix DNA-binding domain"/>
    <property type="match status" value="1"/>
</dbReference>
<evidence type="ECO:0000313" key="6">
    <source>
        <dbReference type="Proteomes" id="UP000218022"/>
    </source>
</evidence>
<comment type="caution">
    <text evidence="5">The sequence shown here is derived from an EMBL/GenBank/DDBJ whole genome shotgun (WGS) entry which is preliminary data.</text>
</comment>
<dbReference type="CDD" id="cd06170">
    <property type="entry name" value="LuxR_C_like"/>
    <property type="match status" value="1"/>
</dbReference>
<dbReference type="InterPro" id="IPR036388">
    <property type="entry name" value="WH-like_DNA-bd_sf"/>
</dbReference>
<dbReference type="InterPro" id="IPR000792">
    <property type="entry name" value="Tscrpt_reg_LuxR_C"/>
</dbReference>
<dbReference type="InterPro" id="IPR005143">
    <property type="entry name" value="TF_LuxR_autoind-bd_dom"/>
</dbReference>
<dbReference type="Proteomes" id="UP000218022">
    <property type="component" value="Unassembled WGS sequence"/>
</dbReference>
<evidence type="ECO:0000256" key="3">
    <source>
        <dbReference type="ARBA" id="ARBA00023163"/>
    </source>
</evidence>
<dbReference type="RefSeq" id="WP_096724311.1">
    <property type="nucleotide sequence ID" value="NZ_MTZV01000006.1"/>
</dbReference>
<gene>
    <name evidence="5" type="ORF">BWP39_22775</name>
</gene>
<dbReference type="InterPro" id="IPR016032">
    <property type="entry name" value="Sig_transdc_resp-reg_C-effctor"/>
</dbReference>
<evidence type="ECO:0000256" key="1">
    <source>
        <dbReference type="ARBA" id="ARBA00023015"/>
    </source>
</evidence>
<evidence type="ECO:0000313" key="5">
    <source>
        <dbReference type="EMBL" id="PCE22506.1"/>
    </source>
</evidence>
<name>A0A2A4EQR2_9BURK</name>
<accession>A0A2A4EQR2</accession>
<dbReference type="Gene3D" id="3.30.450.80">
    <property type="entry name" value="Transcription factor LuxR-like, autoinducer-binding domain"/>
    <property type="match status" value="1"/>
</dbReference>
<organism evidence="5 6">
    <name type="scientific">Paraburkholderia acidicola</name>
    <dbReference type="NCBI Taxonomy" id="1912599"/>
    <lineage>
        <taxon>Bacteria</taxon>
        <taxon>Pseudomonadati</taxon>
        <taxon>Pseudomonadota</taxon>
        <taxon>Betaproteobacteria</taxon>
        <taxon>Burkholderiales</taxon>
        <taxon>Burkholderiaceae</taxon>
        <taxon>Paraburkholderia</taxon>
    </lineage>
</organism>
<feature type="domain" description="HTH luxR-type" evidence="4">
    <location>
        <begin position="217"/>
        <end position="282"/>
    </location>
</feature>
<dbReference type="AlphaFoldDB" id="A0A2A4EQR2"/>
<dbReference type="SMART" id="SM00421">
    <property type="entry name" value="HTH_LUXR"/>
    <property type="match status" value="1"/>
</dbReference>
<keyword evidence="2" id="KW-0238">DNA-binding</keyword>
<dbReference type="Pfam" id="PF03472">
    <property type="entry name" value="Autoind_bind"/>
    <property type="match status" value="1"/>
</dbReference>
<dbReference type="SUPFAM" id="SSF46894">
    <property type="entry name" value="C-terminal effector domain of the bipartite response regulators"/>
    <property type="match status" value="1"/>
</dbReference>
<protein>
    <submittedName>
        <fullName evidence="5">LuxR family transcriptional regulator</fullName>
    </submittedName>
</protein>
<dbReference type="OrthoDB" id="1123107at2"/>
<keyword evidence="3" id="KW-0804">Transcription</keyword>
<dbReference type="Pfam" id="PF00196">
    <property type="entry name" value="GerE"/>
    <property type="match status" value="1"/>
</dbReference>
<dbReference type="GO" id="GO:0003677">
    <property type="term" value="F:DNA binding"/>
    <property type="evidence" value="ECO:0007669"/>
    <property type="project" value="UniProtKB-KW"/>
</dbReference>
<evidence type="ECO:0000259" key="4">
    <source>
        <dbReference type="PROSITE" id="PS50043"/>
    </source>
</evidence>
<dbReference type="GO" id="GO:0006355">
    <property type="term" value="P:regulation of DNA-templated transcription"/>
    <property type="evidence" value="ECO:0007669"/>
    <property type="project" value="InterPro"/>
</dbReference>
<sequence>MPLCEGTPVLDWFSHTDVLAQRVRPASHVLDEPVPARGDTAVLTAWRDNVGKSDLFEFDLDDCRAQMRRAGFNTLNYGAYEMIGQRLLHAHLLRDLVPVSSVQPYFEGAWHEADPRFANVLQSGFPVAWRLDSIEEEAQRSGDRRTRALAASLRAHAMNSGVIFSLSAPQLELRIGVGLTSEMHDSDWIDDRVTGAALAVSLSVHRFVQPFLEARVRARRAITLEHEQEAVLERLVQGLSDQEIADALNLSLHKVSYHIHRLERTFNVHNRAQLAYLAARRVRA</sequence>
<dbReference type="InterPro" id="IPR036693">
    <property type="entry name" value="TF_LuxR_autoind-bd_dom_sf"/>
</dbReference>
<reference evidence="5 6" key="1">
    <citation type="submission" date="2017-01" db="EMBL/GenBank/DDBJ databases">
        <title>Whole-Genome Shotgun Sequencing of Two beta-Proteobacterial Species in Search of the Bulgecin Biosynthetic Cluster.</title>
        <authorList>
            <person name="Horsman M.E."/>
            <person name="Marous D.R."/>
            <person name="Li R."/>
            <person name="Oliver R.A."/>
            <person name="Byun B."/>
            <person name="Emrich S.J."/>
            <person name="Boggess B."/>
            <person name="Townsend C.A."/>
            <person name="Mobashery S."/>
        </authorList>
    </citation>
    <scope>NUCLEOTIDE SEQUENCE [LARGE SCALE GENOMIC DNA]</scope>
    <source>
        <strain evidence="5 6">ATCC 31363</strain>
    </source>
</reference>
<dbReference type="EMBL" id="MTZV01000006">
    <property type="protein sequence ID" value="PCE22506.1"/>
    <property type="molecule type" value="Genomic_DNA"/>
</dbReference>
<evidence type="ECO:0000256" key="2">
    <source>
        <dbReference type="ARBA" id="ARBA00023125"/>
    </source>
</evidence>
<dbReference type="PROSITE" id="PS50043">
    <property type="entry name" value="HTH_LUXR_2"/>
    <property type="match status" value="1"/>
</dbReference>